<dbReference type="GO" id="GO:0005384">
    <property type="term" value="F:manganese ion transmembrane transporter activity"/>
    <property type="evidence" value="ECO:0007669"/>
    <property type="project" value="InterPro"/>
</dbReference>
<accession>A0AA88CJD1</accession>
<organism evidence="10 14">
    <name type="scientific">Ficus carica</name>
    <name type="common">Common fig</name>
    <dbReference type="NCBI Taxonomy" id="3494"/>
    <lineage>
        <taxon>Eukaryota</taxon>
        <taxon>Viridiplantae</taxon>
        <taxon>Streptophyta</taxon>
        <taxon>Embryophyta</taxon>
        <taxon>Tracheophyta</taxon>
        <taxon>Spermatophyta</taxon>
        <taxon>Magnoliopsida</taxon>
        <taxon>eudicotyledons</taxon>
        <taxon>Gunneridae</taxon>
        <taxon>Pentapetalae</taxon>
        <taxon>rosids</taxon>
        <taxon>fabids</taxon>
        <taxon>Rosales</taxon>
        <taxon>Moraceae</taxon>
        <taxon>Ficeae</taxon>
        <taxon>Ficus</taxon>
    </lineage>
</organism>
<dbReference type="AntiFam" id="ANF00025">
    <property type="entry name" value="Antisense to 23S rRNA"/>
</dbReference>
<evidence type="ECO:0000256" key="1">
    <source>
        <dbReference type="ARBA" id="ARBA00004128"/>
    </source>
</evidence>
<keyword evidence="7 9" id="KW-0472">Membrane</keyword>
<evidence type="ECO:0000256" key="6">
    <source>
        <dbReference type="ARBA" id="ARBA00022989"/>
    </source>
</evidence>
<dbReference type="GO" id="GO:0005774">
    <property type="term" value="C:vacuolar membrane"/>
    <property type="evidence" value="ECO:0007669"/>
    <property type="project" value="UniProtKB-SubCell"/>
</dbReference>
<evidence type="ECO:0000256" key="9">
    <source>
        <dbReference type="RuleBase" id="RU369115"/>
    </source>
</evidence>
<dbReference type="EMBL" id="BTGU01008888">
    <property type="protein sequence ID" value="GMN19742.1"/>
    <property type="molecule type" value="Genomic_DNA"/>
</dbReference>
<dbReference type="AlphaFoldDB" id="A0AA88CJD1"/>
<evidence type="ECO:0000256" key="5">
    <source>
        <dbReference type="ARBA" id="ARBA00022692"/>
    </source>
</evidence>
<keyword evidence="5 9" id="KW-0812">Transmembrane</keyword>
<protein>
    <recommendedName>
        <fullName evidence="9">Vacuolar iron transporter</fullName>
    </recommendedName>
</protein>
<dbReference type="InterPro" id="IPR008217">
    <property type="entry name" value="Ccc1_fam"/>
</dbReference>
<evidence type="ECO:0000256" key="4">
    <source>
        <dbReference type="ARBA" id="ARBA00022554"/>
    </source>
</evidence>
<evidence type="ECO:0000313" key="14">
    <source>
        <dbReference type="Proteomes" id="UP001187192"/>
    </source>
</evidence>
<comment type="similarity">
    <text evidence="2 9">Belongs to the CCC1 family.</text>
</comment>
<feature type="transmembrane region" description="Helical" evidence="9">
    <location>
        <begin position="98"/>
        <end position="120"/>
    </location>
</feature>
<keyword evidence="9" id="KW-0406">Ion transport</keyword>
<keyword evidence="6 9" id="KW-1133">Transmembrane helix</keyword>
<reference evidence="10" key="1">
    <citation type="submission" date="2023-07" db="EMBL/GenBank/DDBJ databases">
        <title>draft genome sequence of fig (Ficus carica).</title>
        <authorList>
            <person name="Takahashi T."/>
            <person name="Nishimura K."/>
        </authorList>
    </citation>
    <scope>NUCLEOTIDE SEQUENCE</scope>
</reference>
<name>A0AA88CJD1_FICCA</name>
<dbReference type="Pfam" id="PF01988">
    <property type="entry name" value="VIT1"/>
    <property type="match status" value="1"/>
</dbReference>
<keyword evidence="9" id="KW-0813">Transport</keyword>
<dbReference type="GO" id="GO:0140315">
    <property type="term" value="F:iron ion sequestering activity"/>
    <property type="evidence" value="ECO:0007669"/>
    <property type="project" value="UniProtKB-UniRule"/>
</dbReference>
<comment type="function">
    <text evidence="9">Vacuolar Fe(2+) uptake transporter.</text>
</comment>
<keyword evidence="14" id="KW-1185">Reference proteome</keyword>
<dbReference type="EMBL" id="BTGU01008890">
    <property type="protein sequence ID" value="GMN19771.1"/>
    <property type="molecule type" value="Genomic_DNA"/>
</dbReference>
<evidence type="ECO:0000256" key="3">
    <source>
        <dbReference type="ARBA" id="ARBA00022496"/>
    </source>
</evidence>
<evidence type="ECO:0000313" key="11">
    <source>
        <dbReference type="EMBL" id="GMN19742.1"/>
    </source>
</evidence>
<keyword evidence="4 9" id="KW-0926">Vacuole</keyword>
<evidence type="ECO:0000256" key="8">
    <source>
        <dbReference type="ARBA" id="ARBA00044464"/>
    </source>
</evidence>
<evidence type="ECO:0000256" key="2">
    <source>
        <dbReference type="ARBA" id="ARBA00007049"/>
    </source>
</evidence>
<sequence>MLSAVIRSALGYPAFTAGMIIGTPEVIRIFTDMSISLSLSPRQCPGRYTFRAGRNLSDKEFRYHWTVIVMATVHWGFGHRLPCHQVTNFLDLPALGRLATEAVLASVVLTLVALILFGFAKGYFTGNQPFKSAIETAFIRAIASATAYSIAKVFRA</sequence>
<evidence type="ECO:0000313" key="12">
    <source>
        <dbReference type="EMBL" id="GMN19755.1"/>
    </source>
</evidence>
<dbReference type="EMBL" id="BTGU01008889">
    <property type="protein sequence ID" value="GMN19755.1"/>
    <property type="molecule type" value="Genomic_DNA"/>
</dbReference>
<proteinExistence type="inferred from homology"/>
<evidence type="ECO:0000256" key="7">
    <source>
        <dbReference type="ARBA" id="ARBA00023136"/>
    </source>
</evidence>
<dbReference type="GO" id="GO:0030026">
    <property type="term" value="P:intracellular manganese ion homeostasis"/>
    <property type="evidence" value="ECO:0007669"/>
    <property type="project" value="InterPro"/>
</dbReference>
<feature type="transmembrane region" description="Helical" evidence="9">
    <location>
        <begin position="61"/>
        <end position="78"/>
    </location>
</feature>
<dbReference type="GO" id="GO:0005381">
    <property type="term" value="F:iron ion transmembrane transporter activity"/>
    <property type="evidence" value="ECO:0007669"/>
    <property type="project" value="UniProtKB-UniRule"/>
</dbReference>
<evidence type="ECO:0000313" key="10">
    <source>
        <dbReference type="EMBL" id="GMN19735.1"/>
    </source>
</evidence>
<comment type="caution">
    <text evidence="9">Lacks conserved residue(s) required for the propagation of feature annotation.</text>
</comment>
<gene>
    <name evidence="10" type="ORF">TIFTF001_050955</name>
    <name evidence="11" type="ORF">TIFTF001_050957</name>
    <name evidence="12" type="ORF">TIFTF001_050959</name>
    <name evidence="13" type="ORF">TIFTF001_050961</name>
</gene>
<comment type="caution">
    <text evidence="10">The sequence shown here is derived from an EMBL/GenBank/DDBJ whole genome shotgun (WGS) entry which is preliminary data.</text>
</comment>
<comment type="subcellular location">
    <subcellularLocation>
        <location evidence="1 9">Vacuole membrane</location>
        <topology evidence="1 9">Multi-pass membrane protein</topology>
    </subcellularLocation>
</comment>
<comment type="catalytic activity">
    <reaction evidence="8">
        <text>Fe(2+)(in) = Fe(2+)(out)</text>
        <dbReference type="Rhea" id="RHEA:28486"/>
        <dbReference type="ChEBI" id="CHEBI:29033"/>
    </reaction>
    <physiologicalReaction direction="left-to-right" evidence="8">
        <dbReference type="Rhea" id="RHEA:28487"/>
    </physiologicalReaction>
</comment>
<keyword evidence="3" id="KW-0408">Iron</keyword>
<evidence type="ECO:0000313" key="13">
    <source>
        <dbReference type="EMBL" id="GMN19771.1"/>
    </source>
</evidence>
<keyword evidence="3" id="KW-0410">Iron transport</keyword>
<dbReference type="Proteomes" id="UP001187192">
    <property type="component" value="Unassembled WGS sequence"/>
</dbReference>
<dbReference type="EMBL" id="BTGU01008887">
    <property type="protein sequence ID" value="GMN19735.1"/>
    <property type="molecule type" value="Genomic_DNA"/>
</dbReference>